<accession>A0A2P2PZQ9</accession>
<dbReference type="AlphaFoldDB" id="A0A2P2PZQ9"/>
<organism evidence="1">
    <name type="scientific">Rhizophora mucronata</name>
    <name type="common">Asiatic mangrove</name>
    <dbReference type="NCBI Taxonomy" id="61149"/>
    <lineage>
        <taxon>Eukaryota</taxon>
        <taxon>Viridiplantae</taxon>
        <taxon>Streptophyta</taxon>
        <taxon>Embryophyta</taxon>
        <taxon>Tracheophyta</taxon>
        <taxon>Spermatophyta</taxon>
        <taxon>Magnoliopsida</taxon>
        <taxon>eudicotyledons</taxon>
        <taxon>Gunneridae</taxon>
        <taxon>Pentapetalae</taxon>
        <taxon>rosids</taxon>
        <taxon>fabids</taxon>
        <taxon>Malpighiales</taxon>
        <taxon>Rhizophoraceae</taxon>
        <taxon>Rhizophora</taxon>
    </lineage>
</organism>
<evidence type="ECO:0000313" key="1">
    <source>
        <dbReference type="EMBL" id="MBX60217.1"/>
    </source>
</evidence>
<protein>
    <submittedName>
        <fullName evidence="1">Uncharacterized protein</fullName>
    </submittedName>
</protein>
<dbReference type="EMBL" id="GGEC01079733">
    <property type="protein sequence ID" value="MBX60217.1"/>
    <property type="molecule type" value="Transcribed_RNA"/>
</dbReference>
<sequence length="51" mass="5881">MSITNCLQMDMHNTWAMISFPCEDVKGVTTKLNFISINQLMETTCFRHQGI</sequence>
<proteinExistence type="predicted"/>
<name>A0A2P2PZQ9_RHIMU</name>
<reference evidence="1" key="1">
    <citation type="submission" date="2018-02" db="EMBL/GenBank/DDBJ databases">
        <title>Rhizophora mucronata_Transcriptome.</title>
        <authorList>
            <person name="Meera S.P."/>
            <person name="Sreeshan A."/>
            <person name="Augustine A."/>
        </authorList>
    </citation>
    <scope>NUCLEOTIDE SEQUENCE</scope>
    <source>
        <tissue evidence="1">Leaf</tissue>
    </source>
</reference>